<accession>A0ABP8FPD1</accession>
<keyword evidence="4" id="KW-1185">Reference proteome</keyword>
<name>A0ABP8FPD1_9SPHI</name>
<feature type="transmembrane region" description="Helical" evidence="1">
    <location>
        <begin position="12"/>
        <end position="30"/>
    </location>
</feature>
<sequence>MLTISTRVRKILAVSLLLVISGAIAGIFWYNDYVYNLPTPIPANYLHVNNGKHINVSNALSFDNKKPLFLHFFNPDCPCSKFNIKHFKTLVKQYGNQTNFAVILMTDKYYTPAEVKKKFDLDVPVFVDPALAVACGVYSTPQAAILNNKHNLYYRGNYNSSRYCSDTKTEYARMALSALLNNAQPVKFNPLAVTAYGCSLPNCRQ</sequence>
<evidence type="ECO:0000313" key="4">
    <source>
        <dbReference type="Proteomes" id="UP001500582"/>
    </source>
</evidence>
<dbReference type="Gene3D" id="3.40.30.10">
    <property type="entry name" value="Glutaredoxin"/>
    <property type="match status" value="1"/>
</dbReference>
<dbReference type="Pfam" id="PF20029">
    <property type="entry name" value="DUF6436"/>
    <property type="match status" value="1"/>
</dbReference>
<proteinExistence type="predicted"/>
<dbReference type="EMBL" id="BAABFT010000001">
    <property type="protein sequence ID" value="GAA4308295.1"/>
    <property type="molecule type" value="Genomic_DNA"/>
</dbReference>
<keyword evidence="1" id="KW-0472">Membrane</keyword>
<dbReference type="InterPro" id="IPR036249">
    <property type="entry name" value="Thioredoxin-like_sf"/>
</dbReference>
<reference evidence="4" key="1">
    <citation type="journal article" date="2019" name="Int. J. Syst. Evol. Microbiol.">
        <title>The Global Catalogue of Microorganisms (GCM) 10K type strain sequencing project: providing services to taxonomists for standard genome sequencing and annotation.</title>
        <authorList>
            <consortium name="The Broad Institute Genomics Platform"/>
            <consortium name="The Broad Institute Genome Sequencing Center for Infectious Disease"/>
            <person name="Wu L."/>
            <person name="Ma J."/>
        </authorList>
    </citation>
    <scope>NUCLEOTIDE SEQUENCE [LARGE SCALE GENOMIC DNA]</scope>
    <source>
        <strain evidence="4">JCM 17705</strain>
    </source>
</reference>
<keyword evidence="1" id="KW-1133">Transmembrane helix</keyword>
<evidence type="ECO:0000259" key="2">
    <source>
        <dbReference type="Pfam" id="PF20029"/>
    </source>
</evidence>
<keyword evidence="1" id="KW-0812">Transmembrane</keyword>
<dbReference type="Proteomes" id="UP001500582">
    <property type="component" value="Unassembled WGS sequence"/>
</dbReference>
<comment type="caution">
    <text evidence="3">The sequence shown here is derived from an EMBL/GenBank/DDBJ whole genome shotgun (WGS) entry which is preliminary data.</text>
</comment>
<feature type="domain" description="DUF6436" evidence="2">
    <location>
        <begin position="60"/>
        <end position="198"/>
    </location>
</feature>
<gene>
    <name evidence="3" type="ORF">GCM10023149_02170</name>
</gene>
<protein>
    <recommendedName>
        <fullName evidence="2">DUF6436 domain-containing protein</fullName>
    </recommendedName>
</protein>
<evidence type="ECO:0000313" key="3">
    <source>
        <dbReference type="EMBL" id="GAA4308295.1"/>
    </source>
</evidence>
<evidence type="ECO:0000256" key="1">
    <source>
        <dbReference type="SAM" id="Phobius"/>
    </source>
</evidence>
<organism evidence="3 4">
    <name type="scientific">Mucilaginibacter gynuensis</name>
    <dbReference type="NCBI Taxonomy" id="1302236"/>
    <lineage>
        <taxon>Bacteria</taxon>
        <taxon>Pseudomonadati</taxon>
        <taxon>Bacteroidota</taxon>
        <taxon>Sphingobacteriia</taxon>
        <taxon>Sphingobacteriales</taxon>
        <taxon>Sphingobacteriaceae</taxon>
        <taxon>Mucilaginibacter</taxon>
    </lineage>
</organism>
<dbReference type="InterPro" id="IPR045494">
    <property type="entry name" value="DUF6436"/>
</dbReference>
<dbReference type="SUPFAM" id="SSF52833">
    <property type="entry name" value="Thioredoxin-like"/>
    <property type="match status" value="1"/>
</dbReference>